<sequence>MSSLDKLKRTGKIARFMVFAIFGAVFFVAIFGFVTEGRSWVSFGDDQFNQLWQIHHDKTSILLLLVAPAAITLLLGAYFLQRLLQQFSHGTFYSDSSVSCLKWLAWLTFFGVLYNMLLSPFALYLLGSDQDIEINIRPLTLIVVFCLPAIVQFFSAAREIALENNEII</sequence>
<proteinExistence type="predicted"/>
<feature type="transmembrane region" description="Helical" evidence="1">
    <location>
        <begin position="138"/>
        <end position="157"/>
    </location>
</feature>
<keyword evidence="1" id="KW-0472">Membrane</keyword>
<dbReference type="Proteomes" id="UP000595095">
    <property type="component" value="Chromosome"/>
</dbReference>
<feature type="transmembrane region" description="Helical" evidence="1">
    <location>
        <begin position="101"/>
        <end position="126"/>
    </location>
</feature>
<keyword evidence="1" id="KW-0812">Transmembrane</keyword>
<gene>
    <name evidence="2" type="ORF">IT774_02725</name>
</gene>
<evidence type="ECO:0008006" key="4">
    <source>
        <dbReference type="Google" id="ProtNLM"/>
    </source>
</evidence>
<dbReference type="EMBL" id="CP064795">
    <property type="protein sequence ID" value="QPG06151.1"/>
    <property type="molecule type" value="Genomic_DNA"/>
</dbReference>
<protein>
    <recommendedName>
        <fullName evidence="4">DUF2975 domain-containing protein</fullName>
    </recommendedName>
</protein>
<reference evidence="2 3" key="1">
    <citation type="submission" date="2020-11" db="EMBL/GenBank/DDBJ databases">
        <title>Complete genome sequence for Salinimonas sp. strain G2-b.</title>
        <authorList>
            <person name="Park S.-J."/>
        </authorList>
    </citation>
    <scope>NUCLEOTIDE SEQUENCE [LARGE SCALE GENOMIC DNA]</scope>
    <source>
        <strain evidence="2 3">G2-b</strain>
    </source>
</reference>
<feature type="transmembrane region" description="Helical" evidence="1">
    <location>
        <begin position="12"/>
        <end position="34"/>
    </location>
</feature>
<dbReference type="AlphaFoldDB" id="A0A7S9HE07"/>
<keyword evidence="3" id="KW-1185">Reference proteome</keyword>
<organism evidence="2 3">
    <name type="scientific">Salinimonas marina</name>
    <dbReference type="NCBI Taxonomy" id="2785918"/>
    <lineage>
        <taxon>Bacteria</taxon>
        <taxon>Pseudomonadati</taxon>
        <taxon>Pseudomonadota</taxon>
        <taxon>Gammaproteobacteria</taxon>
        <taxon>Alteromonadales</taxon>
        <taxon>Alteromonadaceae</taxon>
        <taxon>Alteromonas/Salinimonas group</taxon>
        <taxon>Salinimonas</taxon>
    </lineage>
</organism>
<keyword evidence="1" id="KW-1133">Transmembrane helix</keyword>
<evidence type="ECO:0000313" key="2">
    <source>
        <dbReference type="EMBL" id="QPG06151.1"/>
    </source>
</evidence>
<accession>A0A7S9HE07</accession>
<name>A0A7S9HE07_9ALTE</name>
<evidence type="ECO:0000313" key="3">
    <source>
        <dbReference type="Proteomes" id="UP000595095"/>
    </source>
</evidence>
<evidence type="ECO:0000256" key="1">
    <source>
        <dbReference type="SAM" id="Phobius"/>
    </source>
</evidence>
<feature type="transmembrane region" description="Helical" evidence="1">
    <location>
        <begin position="61"/>
        <end position="80"/>
    </location>
</feature>
<dbReference type="KEGG" id="smaa:IT774_02725"/>
<dbReference type="RefSeq" id="WP_195811228.1">
    <property type="nucleotide sequence ID" value="NZ_CP064795.1"/>
</dbReference>